<sequence>MPALHDITHRLSTYAVELFLHLSYVQLSLFFEASLRLLPAITLKRPRTTTETPPLPEHVCDLLSVQVQVPTAAIKTLWKALGDLVLQAAPRDLVSGDTVDCVLSAAGAIHGLGAETLVSPTRVCLTPTCPDHGRALGGDQKSYQAHLYTRRRGVLPVSVLTLYCRGCKTTYRPNYSVTHASNPAAKREYHSGMPAALEVTEHSYVEAELAVLFRTQIAFAQTSADTVAQIYNLGLSSGPASHPLSAEAVLNTFWLYALLQDSMQRGESRCNTG</sequence>
<dbReference type="EMBL" id="ML211921">
    <property type="protein sequence ID" value="TFK79830.1"/>
    <property type="molecule type" value="Genomic_DNA"/>
</dbReference>
<evidence type="ECO:0000259" key="1">
    <source>
        <dbReference type="Pfam" id="PF18718"/>
    </source>
</evidence>
<dbReference type="InterPro" id="IPR041539">
    <property type="entry name" value="CxC5"/>
</dbReference>
<reference evidence="2 3" key="1">
    <citation type="journal article" date="2019" name="Nat. Ecol. Evol.">
        <title>Megaphylogeny resolves global patterns of mushroom evolution.</title>
        <authorList>
            <person name="Varga T."/>
            <person name="Krizsan K."/>
            <person name="Foldi C."/>
            <person name="Dima B."/>
            <person name="Sanchez-Garcia M."/>
            <person name="Sanchez-Ramirez S."/>
            <person name="Szollosi G.J."/>
            <person name="Szarkandi J.G."/>
            <person name="Papp V."/>
            <person name="Albert L."/>
            <person name="Andreopoulos W."/>
            <person name="Angelini C."/>
            <person name="Antonin V."/>
            <person name="Barry K.W."/>
            <person name="Bougher N.L."/>
            <person name="Buchanan P."/>
            <person name="Buyck B."/>
            <person name="Bense V."/>
            <person name="Catcheside P."/>
            <person name="Chovatia M."/>
            <person name="Cooper J."/>
            <person name="Damon W."/>
            <person name="Desjardin D."/>
            <person name="Finy P."/>
            <person name="Geml J."/>
            <person name="Haridas S."/>
            <person name="Hughes K."/>
            <person name="Justo A."/>
            <person name="Karasinski D."/>
            <person name="Kautmanova I."/>
            <person name="Kiss B."/>
            <person name="Kocsube S."/>
            <person name="Kotiranta H."/>
            <person name="LaButti K.M."/>
            <person name="Lechner B.E."/>
            <person name="Liimatainen K."/>
            <person name="Lipzen A."/>
            <person name="Lukacs Z."/>
            <person name="Mihaltcheva S."/>
            <person name="Morgado L.N."/>
            <person name="Niskanen T."/>
            <person name="Noordeloos M.E."/>
            <person name="Ohm R.A."/>
            <person name="Ortiz-Santana B."/>
            <person name="Ovrebo C."/>
            <person name="Racz N."/>
            <person name="Riley R."/>
            <person name="Savchenko A."/>
            <person name="Shiryaev A."/>
            <person name="Soop K."/>
            <person name="Spirin V."/>
            <person name="Szebenyi C."/>
            <person name="Tomsovsky M."/>
            <person name="Tulloss R.E."/>
            <person name="Uehling J."/>
            <person name="Grigoriev I.V."/>
            <person name="Vagvolgyi C."/>
            <person name="Papp T."/>
            <person name="Martin F.M."/>
            <person name="Miettinen O."/>
            <person name="Hibbett D.S."/>
            <person name="Nagy L.G."/>
        </authorList>
    </citation>
    <scope>NUCLEOTIDE SEQUENCE [LARGE SCALE GENOMIC DNA]</scope>
    <source>
        <strain evidence="2 3">HHB13444</strain>
    </source>
</reference>
<evidence type="ECO:0000313" key="2">
    <source>
        <dbReference type="EMBL" id="TFK79830.1"/>
    </source>
</evidence>
<evidence type="ECO:0000313" key="3">
    <source>
        <dbReference type="Proteomes" id="UP000308197"/>
    </source>
</evidence>
<dbReference type="STRING" id="1314778.A0A5C3NUZ9"/>
<organism evidence="2 3">
    <name type="scientific">Polyporus arcularius HHB13444</name>
    <dbReference type="NCBI Taxonomy" id="1314778"/>
    <lineage>
        <taxon>Eukaryota</taxon>
        <taxon>Fungi</taxon>
        <taxon>Dikarya</taxon>
        <taxon>Basidiomycota</taxon>
        <taxon>Agaricomycotina</taxon>
        <taxon>Agaricomycetes</taxon>
        <taxon>Polyporales</taxon>
        <taxon>Polyporaceae</taxon>
        <taxon>Polyporus</taxon>
    </lineage>
</organism>
<proteinExistence type="predicted"/>
<dbReference type="Proteomes" id="UP000308197">
    <property type="component" value="Unassembled WGS sequence"/>
</dbReference>
<dbReference type="Pfam" id="PF18718">
    <property type="entry name" value="CxC5"/>
    <property type="match status" value="1"/>
</dbReference>
<protein>
    <recommendedName>
        <fullName evidence="1">CxC5 like cysteine cluster associated with KDZ domain-containing protein</fullName>
    </recommendedName>
</protein>
<keyword evidence="3" id="KW-1185">Reference proteome</keyword>
<gene>
    <name evidence="2" type="ORF">K466DRAFT_605837</name>
</gene>
<name>A0A5C3NUZ9_9APHY</name>
<dbReference type="InParanoid" id="A0A5C3NUZ9"/>
<accession>A0A5C3NUZ9</accession>
<feature type="domain" description="CxC5 like cysteine cluster associated with KDZ" evidence="1">
    <location>
        <begin position="113"/>
        <end position="233"/>
    </location>
</feature>
<dbReference type="AlphaFoldDB" id="A0A5C3NUZ9"/>